<feature type="compositionally biased region" description="Basic and acidic residues" evidence="1">
    <location>
        <begin position="272"/>
        <end position="299"/>
    </location>
</feature>
<dbReference type="OrthoDB" id="765741at2759"/>
<organism evidence="2">
    <name type="scientific">Eucalyptus grandis</name>
    <name type="common">Flooded gum</name>
    <dbReference type="NCBI Taxonomy" id="71139"/>
    <lineage>
        <taxon>Eukaryota</taxon>
        <taxon>Viridiplantae</taxon>
        <taxon>Streptophyta</taxon>
        <taxon>Embryophyta</taxon>
        <taxon>Tracheophyta</taxon>
        <taxon>Spermatophyta</taxon>
        <taxon>Magnoliopsida</taxon>
        <taxon>eudicotyledons</taxon>
        <taxon>Gunneridae</taxon>
        <taxon>Pentapetalae</taxon>
        <taxon>rosids</taxon>
        <taxon>malvids</taxon>
        <taxon>Myrtales</taxon>
        <taxon>Myrtaceae</taxon>
        <taxon>Myrtoideae</taxon>
        <taxon>Eucalypteae</taxon>
        <taxon>Eucalyptus</taxon>
    </lineage>
</organism>
<dbReference type="STRING" id="71139.A0A059BR05"/>
<feature type="region of interest" description="Disordered" evidence="1">
    <location>
        <begin position="223"/>
        <end position="303"/>
    </location>
</feature>
<feature type="region of interest" description="Disordered" evidence="1">
    <location>
        <begin position="1"/>
        <end position="70"/>
    </location>
</feature>
<feature type="compositionally biased region" description="Basic and acidic residues" evidence="1">
    <location>
        <begin position="237"/>
        <end position="253"/>
    </location>
</feature>
<dbReference type="AlphaFoldDB" id="A0A059BR05"/>
<gene>
    <name evidence="2" type="ORF">EUGRSUZ_F01983</name>
</gene>
<dbReference type="PANTHER" id="PTHR36056">
    <property type="entry name" value="PROTEIN, PUTATIVE-RELATED"/>
    <property type="match status" value="1"/>
</dbReference>
<feature type="compositionally biased region" description="Basic and acidic residues" evidence="1">
    <location>
        <begin position="388"/>
        <end position="397"/>
    </location>
</feature>
<feature type="compositionally biased region" description="Basic and acidic residues" evidence="1">
    <location>
        <begin position="442"/>
        <end position="451"/>
    </location>
</feature>
<feature type="region of interest" description="Disordered" evidence="1">
    <location>
        <begin position="343"/>
        <end position="451"/>
    </location>
</feature>
<dbReference type="OMA" id="RGYSDWG"/>
<evidence type="ECO:0000256" key="1">
    <source>
        <dbReference type="SAM" id="MobiDB-lite"/>
    </source>
</evidence>
<evidence type="ECO:0000313" key="2">
    <source>
        <dbReference type="EMBL" id="KCW68316.1"/>
    </source>
</evidence>
<feature type="region of interest" description="Disordered" evidence="1">
    <location>
        <begin position="168"/>
        <end position="210"/>
    </location>
</feature>
<sequence length="759" mass="82487">MHSRHRSPGNGYRSGSMGMNMAVASRISPESSVRSHGFHNSEYRSFNRSFGRSPSHGHTKSFQPPPPPLPRKSDMFMEAGKLAAEYLVSQGILPASALSGKWQNGNLKKQVGEFQEFRSSEGENLQFHGEMRTSALARLGNSGYDSGSGRRRYSDDYNAVGVRNHVKGRRRGGSFRGHGSDWGRDYGRNGSWSDRRRASPEMGVEHAPDAGHYEEKMVAKDNADAVEKTGTSSAVPKGKDSGDSDSEVKEHLSKVNSSSPVKDCSNATGGELSKESRDLRNSTERSEEMKDGSNNHEAGKNIVVEGLPAETAAAEIKVSGSSFPDLRALCKFANMPTRIRSARGTKLEPVSSGVETNDAAGPSRGTRVVVEDDTVVGSSSTGSANDSNESKCLDSEISKATSLQPSEVSKELAPAHGTELAEHVSSQPSPEVRELSPACGFDEAKDSKSESFPDKCLGFEIDRDSSQGLPGCEILNPVVEKRVEKQAVEESSINEGRKRTRDWLSPIDDEGDKYFHVSKSSKGKADVKSDLMSAETVVTIADADNSASNPKLLEVEDTTCAKYSQEKQLFPGSFKICDLNLMETTDVTENHNQDPIFMYPPISHLKAENSSVDVDLSISNAGTSSENARRMPTGRAIEVIDLENDSALEDKAFNMPERKTETAFTDIEGFPNPAPNTVDIPDPQDGYNLMISELLGNDFSNCTSVQGEINPLDNISLHNGEVPLAEDDPIYMSLGEIPFLSIFRNWENAAPPQEDGKPF</sequence>
<proteinExistence type="predicted"/>
<reference evidence="2" key="1">
    <citation type="submission" date="2013-07" db="EMBL/GenBank/DDBJ databases">
        <title>The genome of Eucalyptus grandis.</title>
        <authorList>
            <person name="Schmutz J."/>
            <person name="Hayes R."/>
            <person name="Myburg A."/>
            <person name="Tuskan G."/>
            <person name="Grattapaglia D."/>
            <person name="Rokhsar D.S."/>
        </authorList>
    </citation>
    <scope>NUCLEOTIDE SEQUENCE</scope>
    <source>
        <tissue evidence="2">Leaf extractions</tissue>
    </source>
</reference>
<dbReference type="InterPro" id="IPR040276">
    <property type="entry name" value="At4g26450-like"/>
</dbReference>
<feature type="compositionally biased region" description="Polar residues" evidence="1">
    <location>
        <begin position="376"/>
        <end position="387"/>
    </location>
</feature>
<feature type="compositionally biased region" description="Basic and acidic residues" evidence="1">
    <location>
        <begin position="178"/>
        <end position="210"/>
    </location>
</feature>
<dbReference type="eggNOG" id="ENOG502RBS8">
    <property type="taxonomic scope" value="Eukaryota"/>
</dbReference>
<dbReference type="Gramene" id="KCW68316">
    <property type="protein sequence ID" value="KCW68316"/>
    <property type="gene ID" value="EUGRSUZ_F01983"/>
</dbReference>
<dbReference type="KEGG" id="egr:104449067"/>
<feature type="compositionally biased region" description="Polar residues" evidence="1">
    <location>
        <begin position="254"/>
        <end position="268"/>
    </location>
</feature>
<name>A0A059BR05_EUCGR</name>
<dbReference type="EMBL" id="KK198758">
    <property type="protein sequence ID" value="KCW68316.1"/>
    <property type="molecule type" value="Genomic_DNA"/>
</dbReference>
<dbReference type="InParanoid" id="A0A059BR05"/>
<feature type="compositionally biased region" description="Polar residues" evidence="1">
    <location>
        <begin position="398"/>
        <end position="407"/>
    </location>
</feature>
<protein>
    <submittedName>
        <fullName evidence="2">Uncharacterized protein</fullName>
    </submittedName>
</protein>
<dbReference type="FunCoup" id="A0A059BR05">
    <property type="interactions" value="2936"/>
</dbReference>
<dbReference type="PANTHER" id="PTHR36056:SF1">
    <property type="entry name" value="PROTEIN, PUTATIVE-RELATED"/>
    <property type="match status" value="1"/>
</dbReference>
<accession>A0A059BR05</accession>
<feature type="compositionally biased region" description="Polar residues" evidence="1">
    <location>
        <begin position="43"/>
        <end position="52"/>
    </location>
</feature>